<dbReference type="PRINTS" id="PR00019">
    <property type="entry name" value="LEURICHRPT"/>
</dbReference>
<dbReference type="GO" id="GO:0005615">
    <property type="term" value="C:extracellular space"/>
    <property type="evidence" value="ECO:0007669"/>
    <property type="project" value="TreeGrafter"/>
</dbReference>
<dbReference type="PANTHER" id="PTHR24373">
    <property type="entry name" value="SLIT RELATED LEUCINE-RICH REPEAT NEURONAL PROTEIN"/>
    <property type="match status" value="1"/>
</dbReference>
<proteinExistence type="predicted"/>
<keyword evidence="2 5" id="KW-0732">Signal</keyword>
<dbReference type="KEGG" id="bbel:109469026"/>
<gene>
    <name evidence="7" type="primary">LOC109469026</name>
</gene>
<feature type="signal peptide" evidence="5">
    <location>
        <begin position="1"/>
        <end position="24"/>
    </location>
</feature>
<dbReference type="InterPro" id="IPR003591">
    <property type="entry name" value="Leu-rich_rpt_typical-subtyp"/>
</dbReference>
<evidence type="ECO:0000256" key="4">
    <source>
        <dbReference type="SAM" id="MobiDB-lite"/>
    </source>
</evidence>
<organism evidence="6 7">
    <name type="scientific">Branchiostoma belcheri</name>
    <name type="common">Amphioxus</name>
    <dbReference type="NCBI Taxonomy" id="7741"/>
    <lineage>
        <taxon>Eukaryota</taxon>
        <taxon>Metazoa</taxon>
        <taxon>Chordata</taxon>
        <taxon>Cephalochordata</taxon>
        <taxon>Leptocardii</taxon>
        <taxon>Amphioxiformes</taxon>
        <taxon>Branchiostomatidae</taxon>
        <taxon>Branchiostoma</taxon>
    </lineage>
</organism>
<feature type="region of interest" description="Disordered" evidence="4">
    <location>
        <begin position="192"/>
        <end position="220"/>
    </location>
</feature>
<dbReference type="Pfam" id="PF13855">
    <property type="entry name" value="LRR_8"/>
    <property type="match status" value="1"/>
</dbReference>
<sequence>MGRKLRHVLIFLLIILKEPNMPEAADCSCAPSSACRCPGMGLTSIPQNLPTSIVELLHLQNNRIRMIHAGTFANLLKLHELGLGHNQIEMIQEDLFQNLPRLQKLDLSNNQLTMIQTRTFYNLPHLFRLKLEGNQITVIQMGTFHNLADLQTLYLSQNQITMIQRNTFQNLANLQTLRLSQNQITMIRTDAETTPKSAGISSSHNQTEQDQSHYSHTITESNRKTTCAVVTSGHDHPYEDVDNHHVKTGQGQSQVITESNKKTAAIVMTSSDVETGQA</sequence>
<dbReference type="InterPro" id="IPR001611">
    <property type="entry name" value="Leu-rich_rpt"/>
</dbReference>
<evidence type="ECO:0000256" key="2">
    <source>
        <dbReference type="ARBA" id="ARBA00022729"/>
    </source>
</evidence>
<accession>A0A6P4YET3</accession>
<dbReference type="FunFam" id="3.80.10.10:FF:000732">
    <property type="entry name" value="GD11101"/>
    <property type="match status" value="1"/>
</dbReference>
<dbReference type="OrthoDB" id="676979at2759"/>
<dbReference type="PROSITE" id="PS51450">
    <property type="entry name" value="LRR"/>
    <property type="match status" value="3"/>
</dbReference>
<evidence type="ECO:0000256" key="5">
    <source>
        <dbReference type="SAM" id="SignalP"/>
    </source>
</evidence>
<dbReference type="RefSeq" id="XP_019622978.1">
    <property type="nucleotide sequence ID" value="XM_019767419.1"/>
</dbReference>
<dbReference type="SMART" id="SM00369">
    <property type="entry name" value="LRR_TYP"/>
    <property type="match status" value="6"/>
</dbReference>
<evidence type="ECO:0000256" key="1">
    <source>
        <dbReference type="ARBA" id="ARBA00022614"/>
    </source>
</evidence>
<dbReference type="PANTHER" id="PTHR24373:SF398">
    <property type="entry name" value="LEUCINE-RICH REPEAT-CONTAINING G-PROTEIN COUPLED RECEPTOR 6"/>
    <property type="match status" value="1"/>
</dbReference>
<keyword evidence="1" id="KW-0433">Leucine-rich repeat</keyword>
<feature type="chain" id="PRO_5027877632" evidence="5">
    <location>
        <begin position="25"/>
        <end position="278"/>
    </location>
</feature>
<evidence type="ECO:0000313" key="6">
    <source>
        <dbReference type="Proteomes" id="UP000515135"/>
    </source>
</evidence>
<evidence type="ECO:0000313" key="7">
    <source>
        <dbReference type="RefSeq" id="XP_019622978.1"/>
    </source>
</evidence>
<reference evidence="7" key="1">
    <citation type="submission" date="2025-08" db="UniProtKB">
        <authorList>
            <consortium name="RefSeq"/>
        </authorList>
    </citation>
    <scope>IDENTIFICATION</scope>
    <source>
        <tissue evidence="7">Gonad</tissue>
    </source>
</reference>
<keyword evidence="3" id="KW-0677">Repeat</keyword>
<dbReference type="Proteomes" id="UP000515135">
    <property type="component" value="Unplaced"/>
</dbReference>
<evidence type="ECO:0000256" key="3">
    <source>
        <dbReference type="ARBA" id="ARBA00022737"/>
    </source>
</evidence>
<dbReference type="InterPro" id="IPR032675">
    <property type="entry name" value="LRR_dom_sf"/>
</dbReference>
<dbReference type="Gene3D" id="3.80.10.10">
    <property type="entry name" value="Ribonuclease Inhibitor"/>
    <property type="match status" value="1"/>
</dbReference>
<dbReference type="SUPFAM" id="SSF52058">
    <property type="entry name" value="L domain-like"/>
    <property type="match status" value="1"/>
</dbReference>
<keyword evidence="6" id="KW-1185">Reference proteome</keyword>
<dbReference type="GO" id="GO:0031012">
    <property type="term" value="C:extracellular matrix"/>
    <property type="evidence" value="ECO:0007669"/>
    <property type="project" value="TreeGrafter"/>
</dbReference>
<dbReference type="InterPro" id="IPR050328">
    <property type="entry name" value="Dev_Immune_Receptor"/>
</dbReference>
<name>A0A6P4YET3_BRABE</name>
<dbReference type="AlphaFoldDB" id="A0A6P4YET3"/>
<protein>
    <submittedName>
        <fullName evidence="7">Leucine-rich repeat-containing protein 15-like</fullName>
    </submittedName>
</protein>
<dbReference type="GeneID" id="109469026"/>